<dbReference type="HOGENOM" id="CLU_076148_0_0_1"/>
<dbReference type="InterPro" id="IPR006600">
    <property type="entry name" value="HTH_CenpB_DNA-bd_dom"/>
</dbReference>
<evidence type="ECO:0000313" key="3">
    <source>
        <dbReference type="EMBL" id="KDQ51976.1"/>
    </source>
</evidence>
<dbReference type="STRING" id="933084.A0A067PNR7"/>
<feature type="domain" description="HTH CENPB-type" evidence="2">
    <location>
        <begin position="49"/>
        <end position="100"/>
    </location>
</feature>
<name>A0A067PNR7_9AGAM</name>
<organism evidence="3 4">
    <name type="scientific">Jaapia argillacea MUCL 33604</name>
    <dbReference type="NCBI Taxonomy" id="933084"/>
    <lineage>
        <taxon>Eukaryota</taxon>
        <taxon>Fungi</taxon>
        <taxon>Dikarya</taxon>
        <taxon>Basidiomycota</taxon>
        <taxon>Agaricomycotina</taxon>
        <taxon>Agaricomycetes</taxon>
        <taxon>Agaricomycetidae</taxon>
        <taxon>Jaapiales</taxon>
        <taxon>Jaapiaceae</taxon>
        <taxon>Jaapia</taxon>
    </lineage>
</organism>
<dbReference type="OrthoDB" id="2668963at2759"/>
<dbReference type="EMBL" id="KL197743">
    <property type="protein sequence ID" value="KDQ51976.1"/>
    <property type="molecule type" value="Genomic_DNA"/>
</dbReference>
<reference evidence="4" key="1">
    <citation type="journal article" date="2014" name="Proc. Natl. Acad. Sci. U.S.A.">
        <title>Extensive sampling of basidiomycete genomes demonstrates inadequacy of the white-rot/brown-rot paradigm for wood decay fungi.</title>
        <authorList>
            <person name="Riley R."/>
            <person name="Salamov A.A."/>
            <person name="Brown D.W."/>
            <person name="Nagy L.G."/>
            <person name="Floudas D."/>
            <person name="Held B.W."/>
            <person name="Levasseur A."/>
            <person name="Lombard V."/>
            <person name="Morin E."/>
            <person name="Otillar R."/>
            <person name="Lindquist E.A."/>
            <person name="Sun H."/>
            <person name="LaButti K.M."/>
            <person name="Schmutz J."/>
            <person name="Jabbour D."/>
            <person name="Luo H."/>
            <person name="Baker S.E."/>
            <person name="Pisabarro A.G."/>
            <person name="Walton J.D."/>
            <person name="Blanchette R.A."/>
            <person name="Henrissat B."/>
            <person name="Martin F."/>
            <person name="Cullen D."/>
            <person name="Hibbett D.S."/>
            <person name="Grigoriev I.V."/>
        </authorList>
    </citation>
    <scope>NUCLEOTIDE SEQUENCE [LARGE SCALE GENOMIC DNA]</scope>
    <source>
        <strain evidence="4">MUCL 33604</strain>
    </source>
</reference>
<dbReference type="Pfam" id="PF03221">
    <property type="entry name" value="HTH_Tnp_Tc5"/>
    <property type="match status" value="1"/>
</dbReference>
<dbReference type="InParanoid" id="A0A067PNR7"/>
<proteinExistence type="predicted"/>
<sequence length="226" mass="25356">IEKEYFTETGRNITWSHSTLASLAKGGKPRAVFNSEKSWLLDSEVDKIIEYAITVTERGFPLSHRWLREHVNEICHARLGQAFPQTRVGKNWTHHFVMKYSNRLTMYTARPLDTARARGVNLTTNAAWFKLLGKTLERGDAGKPIAAECCWGVDKSGFQSGLGDTQEKAIRGKGKKIQYQQRDGDRENITVIVTIGADSSSIPPAVIFKGKAYQSKWKQDNPAEAS</sequence>
<feature type="non-terminal residue" evidence="3">
    <location>
        <position position="1"/>
    </location>
</feature>
<protein>
    <recommendedName>
        <fullName evidence="2">HTH CENPB-type domain-containing protein</fullName>
    </recommendedName>
</protein>
<evidence type="ECO:0000313" key="4">
    <source>
        <dbReference type="Proteomes" id="UP000027265"/>
    </source>
</evidence>
<keyword evidence="4" id="KW-1185">Reference proteome</keyword>
<keyword evidence="1" id="KW-0238">DNA-binding</keyword>
<accession>A0A067PNR7</accession>
<evidence type="ECO:0000259" key="2">
    <source>
        <dbReference type="Pfam" id="PF03221"/>
    </source>
</evidence>
<gene>
    <name evidence="3" type="ORF">JAAARDRAFT_139412</name>
</gene>
<dbReference type="Proteomes" id="UP000027265">
    <property type="component" value="Unassembled WGS sequence"/>
</dbReference>
<evidence type="ECO:0000256" key="1">
    <source>
        <dbReference type="ARBA" id="ARBA00023125"/>
    </source>
</evidence>
<dbReference type="AlphaFoldDB" id="A0A067PNR7"/>
<dbReference type="GO" id="GO:0003677">
    <property type="term" value="F:DNA binding"/>
    <property type="evidence" value="ECO:0007669"/>
    <property type="project" value="UniProtKB-KW"/>
</dbReference>